<dbReference type="Pfam" id="PF07179">
    <property type="entry name" value="SseB"/>
    <property type="match status" value="1"/>
</dbReference>
<accession>A0ABP5JSE6</accession>
<evidence type="ECO:0000313" key="3">
    <source>
        <dbReference type="Proteomes" id="UP001500575"/>
    </source>
</evidence>
<name>A0ABP5JSE6_9ACTN</name>
<reference evidence="3" key="1">
    <citation type="journal article" date="2019" name="Int. J. Syst. Evol. Microbiol.">
        <title>The Global Catalogue of Microorganisms (GCM) 10K type strain sequencing project: providing services to taxonomists for standard genome sequencing and annotation.</title>
        <authorList>
            <consortium name="The Broad Institute Genomics Platform"/>
            <consortium name="The Broad Institute Genome Sequencing Center for Infectious Disease"/>
            <person name="Wu L."/>
            <person name="Ma J."/>
        </authorList>
    </citation>
    <scope>NUCLEOTIDE SEQUENCE [LARGE SCALE GENOMIC DNA]</scope>
    <source>
        <strain evidence="3">JCM 16021</strain>
    </source>
</reference>
<feature type="domain" description="SseB protein N-terminal" evidence="1">
    <location>
        <begin position="26"/>
        <end position="151"/>
    </location>
</feature>
<dbReference type="Proteomes" id="UP001500575">
    <property type="component" value="Unassembled WGS sequence"/>
</dbReference>
<keyword evidence="3" id="KW-1185">Reference proteome</keyword>
<dbReference type="InterPro" id="IPR009839">
    <property type="entry name" value="SseB_N"/>
</dbReference>
<protein>
    <recommendedName>
        <fullName evidence="1">SseB protein N-terminal domain-containing protein</fullName>
    </recommendedName>
</protein>
<dbReference type="EMBL" id="BAAAQQ010000008">
    <property type="protein sequence ID" value="GAA2122039.1"/>
    <property type="molecule type" value="Genomic_DNA"/>
</dbReference>
<proteinExistence type="predicted"/>
<evidence type="ECO:0000259" key="1">
    <source>
        <dbReference type="Pfam" id="PF07179"/>
    </source>
</evidence>
<gene>
    <name evidence="2" type="ORF">GCM10009843_16800</name>
</gene>
<evidence type="ECO:0000313" key="2">
    <source>
        <dbReference type="EMBL" id="GAA2122039.1"/>
    </source>
</evidence>
<sequence length="168" mass="17052">MEPRFEGTTVPDPGFAGDEGVADPALVEALAAYAGAPDDPATYAAALTALASSRLLVPVVAILGDSEVDEAGLTHDKSSEMAAVLLTGRDGRQALLAFTGLNALSRWRGDARPVPVTARDAGRSALAEGADALMVDLAGPVPLAVEGRLLRALAGTPPELGDQGADLR</sequence>
<dbReference type="RefSeq" id="WP_344303240.1">
    <property type="nucleotide sequence ID" value="NZ_BAAAQQ010000008.1"/>
</dbReference>
<comment type="caution">
    <text evidence="2">The sequence shown here is derived from an EMBL/GenBank/DDBJ whole genome shotgun (WGS) entry which is preliminary data.</text>
</comment>
<organism evidence="2 3">
    <name type="scientific">Nocardioides bigeumensis</name>
    <dbReference type="NCBI Taxonomy" id="433657"/>
    <lineage>
        <taxon>Bacteria</taxon>
        <taxon>Bacillati</taxon>
        <taxon>Actinomycetota</taxon>
        <taxon>Actinomycetes</taxon>
        <taxon>Propionibacteriales</taxon>
        <taxon>Nocardioidaceae</taxon>
        <taxon>Nocardioides</taxon>
    </lineage>
</organism>